<accession>A0ABS8SVU7</accession>
<evidence type="ECO:0000256" key="1">
    <source>
        <dbReference type="SAM" id="MobiDB-lite"/>
    </source>
</evidence>
<feature type="non-terminal residue" evidence="2">
    <location>
        <position position="81"/>
    </location>
</feature>
<dbReference type="EMBL" id="JACEIK010000867">
    <property type="protein sequence ID" value="MCD7463137.1"/>
    <property type="molecule type" value="Genomic_DNA"/>
</dbReference>
<keyword evidence="3" id="KW-1185">Reference proteome</keyword>
<feature type="non-terminal residue" evidence="2">
    <location>
        <position position="1"/>
    </location>
</feature>
<sequence length="81" mass="9303">ETRAKEIDDEEVNLPKLVVADKTIVINMDLEETEKHPVVAKEDVCEKEKEKEMPKVMSQIPSPPPPFPQRLKKKTEDGKFC</sequence>
<protein>
    <submittedName>
        <fullName evidence="2">Uncharacterized protein</fullName>
    </submittedName>
</protein>
<feature type="region of interest" description="Disordered" evidence="1">
    <location>
        <begin position="49"/>
        <end position="81"/>
    </location>
</feature>
<organism evidence="2 3">
    <name type="scientific">Datura stramonium</name>
    <name type="common">Jimsonweed</name>
    <name type="synonym">Common thornapple</name>
    <dbReference type="NCBI Taxonomy" id="4076"/>
    <lineage>
        <taxon>Eukaryota</taxon>
        <taxon>Viridiplantae</taxon>
        <taxon>Streptophyta</taxon>
        <taxon>Embryophyta</taxon>
        <taxon>Tracheophyta</taxon>
        <taxon>Spermatophyta</taxon>
        <taxon>Magnoliopsida</taxon>
        <taxon>eudicotyledons</taxon>
        <taxon>Gunneridae</taxon>
        <taxon>Pentapetalae</taxon>
        <taxon>asterids</taxon>
        <taxon>lamiids</taxon>
        <taxon>Solanales</taxon>
        <taxon>Solanaceae</taxon>
        <taxon>Solanoideae</taxon>
        <taxon>Datureae</taxon>
        <taxon>Datura</taxon>
    </lineage>
</organism>
<gene>
    <name evidence="2" type="ORF">HAX54_050021</name>
</gene>
<dbReference type="Proteomes" id="UP000823775">
    <property type="component" value="Unassembled WGS sequence"/>
</dbReference>
<proteinExistence type="predicted"/>
<comment type="caution">
    <text evidence="2">The sequence shown here is derived from an EMBL/GenBank/DDBJ whole genome shotgun (WGS) entry which is preliminary data.</text>
</comment>
<reference evidence="2 3" key="1">
    <citation type="journal article" date="2021" name="BMC Genomics">
        <title>Datura genome reveals duplications of psychoactive alkaloid biosynthetic genes and high mutation rate following tissue culture.</title>
        <authorList>
            <person name="Rajewski A."/>
            <person name="Carter-House D."/>
            <person name="Stajich J."/>
            <person name="Litt A."/>
        </authorList>
    </citation>
    <scope>NUCLEOTIDE SEQUENCE [LARGE SCALE GENOMIC DNA]</scope>
    <source>
        <strain evidence="2">AR-01</strain>
    </source>
</reference>
<name>A0ABS8SVU7_DATST</name>
<evidence type="ECO:0000313" key="2">
    <source>
        <dbReference type="EMBL" id="MCD7463137.1"/>
    </source>
</evidence>
<evidence type="ECO:0000313" key="3">
    <source>
        <dbReference type="Proteomes" id="UP000823775"/>
    </source>
</evidence>